<dbReference type="InterPro" id="IPR025949">
    <property type="entry name" value="PapC-like_C"/>
</dbReference>
<dbReference type="InterPro" id="IPR037224">
    <property type="entry name" value="PapC_N_sf"/>
</dbReference>
<accession>A0A653E803</accession>
<dbReference type="InterPro" id="IPR042186">
    <property type="entry name" value="FimD_plug_dom"/>
</dbReference>
<protein>
    <submittedName>
        <fullName evidence="13">Outer membrane usher protein</fullName>
    </submittedName>
</protein>
<dbReference type="InterPro" id="IPR025885">
    <property type="entry name" value="PapC_N"/>
</dbReference>
<feature type="compositionally biased region" description="Polar residues" evidence="10">
    <location>
        <begin position="13"/>
        <end position="22"/>
    </location>
</feature>
<dbReference type="GO" id="GO:0009297">
    <property type="term" value="P:pilus assembly"/>
    <property type="evidence" value="ECO:0007669"/>
    <property type="project" value="InterPro"/>
</dbReference>
<dbReference type="Gene3D" id="2.60.40.2610">
    <property type="entry name" value="Outer membrane usher protein FimD, plug domain"/>
    <property type="match status" value="1"/>
</dbReference>
<comment type="subcellular location">
    <subcellularLocation>
        <location evidence="1 9">Cell outer membrane</location>
        <topology evidence="1 9">Multi-pass membrane protein</topology>
    </subcellularLocation>
</comment>
<evidence type="ECO:0000259" key="11">
    <source>
        <dbReference type="Pfam" id="PF13953"/>
    </source>
</evidence>
<evidence type="ECO:0000256" key="7">
    <source>
        <dbReference type="ARBA" id="ARBA00023136"/>
    </source>
</evidence>
<sequence>MSPQAVFAEETPLSESQSTSESDIQKTTEVDENPVDDDQMFDSSLLKGMGQNIDLSRFAKAGAIDAGTYRIDVIVNGQSSLRQTVTVIKDEAEEGEKRFCFTASDVAQWGVDIPSLPNQKKVKQLLQESCIEAKMLIPDATFSMNLAKLNAQLSIPQAYVGMVRPDYIDPEDWDAGITAGYINYSTNAFLNKQTGSDDSSSFSANLRTGINIAGWRFRHDGRYENKNDEASDYDSQKTYVQTDVTGALSQFTVGEYFTPGETLDSFSFTGIQIASDESMLPETERGFAPVVRGTADTNAKVTITQGDNVIYESTVAPGPFAINDLYPNSNSGDLDVEVTEADGRVKRFTVPFSAVIQMLRPGTSRFSTTLGRFRDDNISDEPEFAQGTYRRGITNDLTLYTGATGAQDYYAFLAGAAVGTPLGAISLDVTHTQASNLSVDARPEDDKFSGESYRLSYNRFIDYSQTNISITASRFSNEDYLAFSDFVQLSDNPLNDFNREKSRYQFNLDQPIGDYGSIYMSGVVQNYWDSEQDTTTFQIGLNKSFSWGNVNLTASRDLEDDSDESSDSFLLTISMPFELGSDRAYINTSVSSDGDDKHGFRTSLNGTGGANDQLNYGVYGAADLDSSGNTENYGGDLQYRTSLTQLGTSTSQGEDFSQYTVSATGTLLAHSGGLVASPEQGDTMALIEAEGAEGAAIRGGLGTKVNAGGYAAVTNLTPYRKNTVALDPKGLSRDVELSLTSQETVPRRGAVVKLEYPTVTGSPLLLRVKRDPKIPFGAQVLDAAGEQVSLVGQGGLIFIRGEYPELRVVWGQGIDESCTLVYDRPEDAPDGNYVQVQAQCISEAS</sequence>
<dbReference type="PROSITE" id="PS01151">
    <property type="entry name" value="FIMBRIAL_USHER"/>
    <property type="match status" value="1"/>
</dbReference>
<dbReference type="AlphaFoldDB" id="A0A653E803"/>
<comment type="similarity">
    <text evidence="2 9">Belongs to the fimbrial export usher family.</text>
</comment>
<reference evidence="13" key="1">
    <citation type="submission" date="2019-02" db="EMBL/GenBank/DDBJ databases">
        <authorList>
            <consortium name="Genoscope - CEA"/>
            <person name="William W."/>
        </authorList>
    </citation>
    <scope>NUCLEOTIDE SEQUENCE [LARGE SCALE GENOMIC DNA]</scope>
    <source>
        <strain evidence="13">YSy11</strain>
    </source>
</reference>
<name>A0A653E803_9PSED</name>
<gene>
    <name evidence="13" type="ORF">PMYSY11_3815</name>
</gene>
<evidence type="ECO:0000313" key="13">
    <source>
        <dbReference type="EMBL" id="VEV98859.1"/>
    </source>
</evidence>
<feature type="domain" description="PapC-like C-terminal" evidence="11">
    <location>
        <begin position="772"/>
        <end position="826"/>
    </location>
</feature>
<dbReference type="Gene3D" id="2.60.40.2070">
    <property type="match status" value="1"/>
</dbReference>
<keyword evidence="3 9" id="KW-0813">Transport</keyword>
<dbReference type="Pfam" id="PF13954">
    <property type="entry name" value="PapC_N"/>
    <property type="match status" value="1"/>
</dbReference>
<keyword evidence="7 9" id="KW-0472">Membrane</keyword>
<evidence type="ECO:0000256" key="5">
    <source>
        <dbReference type="ARBA" id="ARBA00022692"/>
    </source>
</evidence>
<dbReference type="Pfam" id="PF13953">
    <property type="entry name" value="PapC_C"/>
    <property type="match status" value="1"/>
</dbReference>
<keyword evidence="8 9" id="KW-0998">Cell outer membrane</keyword>
<evidence type="ECO:0000256" key="10">
    <source>
        <dbReference type="SAM" id="MobiDB-lite"/>
    </source>
</evidence>
<dbReference type="GO" id="GO:0015473">
    <property type="term" value="F:fimbrial usher porin activity"/>
    <property type="evidence" value="ECO:0007669"/>
    <property type="project" value="InterPro"/>
</dbReference>
<evidence type="ECO:0000259" key="12">
    <source>
        <dbReference type="Pfam" id="PF13954"/>
    </source>
</evidence>
<keyword evidence="5 9" id="KW-0812">Transmembrane</keyword>
<feature type="domain" description="PapC N-terminal" evidence="12">
    <location>
        <begin position="41"/>
        <end position="188"/>
    </location>
</feature>
<evidence type="ECO:0000256" key="9">
    <source>
        <dbReference type="RuleBase" id="RU003884"/>
    </source>
</evidence>
<dbReference type="InterPro" id="IPR018030">
    <property type="entry name" value="Fimbrial_membr_usher_CS"/>
</dbReference>
<proteinExistence type="inferred from homology"/>
<dbReference type="Gene3D" id="2.60.40.3110">
    <property type="match status" value="1"/>
</dbReference>
<keyword evidence="6" id="KW-0732">Signal</keyword>
<keyword evidence="9" id="KW-1029">Fimbrium biogenesis</keyword>
<dbReference type="PANTHER" id="PTHR30451:SF20">
    <property type="entry name" value="FIMBRIAE USHER"/>
    <property type="match status" value="1"/>
</dbReference>
<dbReference type="SUPFAM" id="SSF141729">
    <property type="entry name" value="FimD N-terminal domain-like"/>
    <property type="match status" value="1"/>
</dbReference>
<evidence type="ECO:0000256" key="1">
    <source>
        <dbReference type="ARBA" id="ARBA00004571"/>
    </source>
</evidence>
<dbReference type="RefSeq" id="WP_239655572.1">
    <property type="nucleotide sequence ID" value="NZ_LR215729.2"/>
</dbReference>
<evidence type="ECO:0000256" key="8">
    <source>
        <dbReference type="ARBA" id="ARBA00023237"/>
    </source>
</evidence>
<feature type="region of interest" description="Disordered" evidence="10">
    <location>
        <begin position="1"/>
        <end position="37"/>
    </location>
</feature>
<evidence type="ECO:0000256" key="6">
    <source>
        <dbReference type="ARBA" id="ARBA00022729"/>
    </source>
</evidence>
<dbReference type="PANTHER" id="PTHR30451">
    <property type="entry name" value="OUTER MEMBRANE USHER PROTEIN"/>
    <property type="match status" value="1"/>
</dbReference>
<evidence type="ECO:0000256" key="3">
    <source>
        <dbReference type="ARBA" id="ARBA00022448"/>
    </source>
</evidence>
<dbReference type="GO" id="GO:0009279">
    <property type="term" value="C:cell outer membrane"/>
    <property type="evidence" value="ECO:0007669"/>
    <property type="project" value="UniProtKB-SubCell"/>
</dbReference>
<evidence type="ECO:0000256" key="2">
    <source>
        <dbReference type="ARBA" id="ARBA00008064"/>
    </source>
</evidence>
<dbReference type="InterPro" id="IPR043142">
    <property type="entry name" value="PapC-like_C_sf"/>
</dbReference>
<dbReference type="Gene3D" id="3.10.20.410">
    <property type="match status" value="1"/>
</dbReference>
<dbReference type="InterPro" id="IPR000015">
    <property type="entry name" value="Fimb_usher"/>
</dbReference>
<dbReference type="FunFam" id="2.60.40.3110:FF:000001">
    <property type="entry name" value="Putative fimbrial outer membrane usher"/>
    <property type="match status" value="1"/>
</dbReference>
<dbReference type="Pfam" id="PF00577">
    <property type="entry name" value="Usher"/>
    <property type="match status" value="1"/>
</dbReference>
<evidence type="ECO:0000256" key="4">
    <source>
        <dbReference type="ARBA" id="ARBA00022452"/>
    </source>
</evidence>
<organism evidence="13">
    <name type="scientific">Pseudomonas marincola</name>
    <dbReference type="NCBI Taxonomy" id="437900"/>
    <lineage>
        <taxon>Bacteria</taxon>
        <taxon>Pseudomonadati</taxon>
        <taxon>Pseudomonadota</taxon>
        <taxon>Gammaproteobacteria</taxon>
        <taxon>Pseudomonadales</taxon>
        <taxon>Pseudomonadaceae</taxon>
        <taxon>Pseudomonas</taxon>
    </lineage>
</organism>
<keyword evidence="4" id="KW-1134">Transmembrane beta strand</keyword>
<dbReference type="EMBL" id="LR215729">
    <property type="protein sequence ID" value="VEV98859.1"/>
    <property type="molecule type" value="Genomic_DNA"/>
</dbReference>